<comment type="pathway">
    <text evidence="1 6">Glycan biosynthesis; glycogen metabolism.</text>
</comment>
<comment type="function">
    <text evidence="6">Phosphorylase b kinase catalyzes the phosphorylation of serine in certain substrates, including troponin I.</text>
</comment>
<dbReference type="InterPro" id="IPR008734">
    <property type="entry name" value="PHK_A/B_su"/>
</dbReference>
<comment type="similarity">
    <text evidence="2 6">Belongs to the phosphorylase b kinase regulatory chain family.</text>
</comment>
<evidence type="ECO:0000256" key="5">
    <source>
        <dbReference type="ARBA" id="ARBA00023277"/>
    </source>
</evidence>
<gene>
    <name evidence="10" type="ORF">OXD698_LOCUS12520</name>
</gene>
<evidence type="ECO:0000256" key="6">
    <source>
        <dbReference type="RuleBase" id="RU364123"/>
    </source>
</evidence>
<feature type="domain" description="Phosphorylase b kinase regulatory subunit alpha/beta C-terminal" evidence="9">
    <location>
        <begin position="1005"/>
        <end position="1142"/>
    </location>
</feature>
<evidence type="ECO:0000256" key="3">
    <source>
        <dbReference type="ARBA" id="ARBA00022600"/>
    </source>
</evidence>
<organism evidence="10 11">
    <name type="scientific">Adineta steineri</name>
    <dbReference type="NCBI Taxonomy" id="433720"/>
    <lineage>
        <taxon>Eukaryota</taxon>
        <taxon>Metazoa</taxon>
        <taxon>Spiralia</taxon>
        <taxon>Gnathifera</taxon>
        <taxon>Rotifera</taxon>
        <taxon>Eurotatoria</taxon>
        <taxon>Bdelloidea</taxon>
        <taxon>Adinetida</taxon>
        <taxon>Adinetidae</taxon>
        <taxon>Adineta</taxon>
    </lineage>
</organism>
<feature type="domain" description="GH15-like" evidence="8">
    <location>
        <begin position="62"/>
        <end position="962"/>
    </location>
</feature>
<evidence type="ECO:0000256" key="4">
    <source>
        <dbReference type="ARBA" id="ARBA00022860"/>
    </source>
</evidence>
<reference evidence="10" key="1">
    <citation type="submission" date="2021-02" db="EMBL/GenBank/DDBJ databases">
        <authorList>
            <person name="Nowell W R."/>
        </authorList>
    </citation>
    <scope>NUCLEOTIDE SEQUENCE</scope>
</reference>
<comment type="subcellular location">
    <subcellularLocation>
        <location evidence="6">Cell membrane</location>
        <topology evidence="6">Lipid-anchor</topology>
        <orientation evidence="6">Cytoplasmic side</orientation>
    </subcellularLocation>
</comment>
<keyword evidence="3 6" id="KW-0321">Glycogen metabolism</keyword>
<evidence type="ECO:0000256" key="1">
    <source>
        <dbReference type="ARBA" id="ARBA00005131"/>
    </source>
</evidence>
<sequence>MMNENTSMKQRLASMAYLNIGNQSISGSNRSRRSSWSDSKKVWNVDDESENYSDSRTLILKKLDMYYRTIKRQILAFQSLTTGLFLNHLGHEKHIANVVENVFCATAVWSLRQCYCKIDNDQGRAHELGQAAVKCMRGILICWMNQSKKLEVFKGEQSPKDALHSKFNVIDGSEIEGIDEVGQLQICAISIYLLTLAQMITSNLEIIFSIDEVNFVQQLVFSIERAYRTPDYGIWERGSKYNTNTCELHASSIGMAKAALEAMNGFNLYGERGASWSVVYVDVDAHNRNRITFDTLLPRESASKNTDAALLLTVGWPTFAVHDATLVDNTVRKCIRKLRGTHGFKRFLRDGQYTDLESTDQRFYQETEIKKFDKNECEWPMFFALMAIDGIFKNNSAQVDEYLTALNPLLRRTTEVTPKKPCHASSRSNNSELNSPKPRDMMVHYYYVDHLKQQNSSQSDSSNRNNDQQRTFSCSAEVLHGKYFLFGQSIWIICQLLNDKILTISDLDPIRRYLPPCDRPKQNSRYSSIQDSSRYQYSLNIPKTISNQSYDSKKQTKGSIISNVTFSDLVIHIVAISESVRLQQVLATYGIQTQTPKQIEPLLILPPAELVKAYANLGANKKLGFTGRPERPFGVLGTCKVYRISSKTVLCYPLTFETTDFYMSSDLTLLLDNIRSDLEFITKCWRLKGRPIYVIMLRERHLRGPQKSELLELLTQIRQGKISSSICVRLERLQTAISSACIEHLDFLNTSICPASDWESVAVAEYRNTNDTGHYKSLTDVAKTPVLSEDIDYNDNEFKNFSQSELRDYICDTDISIVSLKDHTLATYELYKNGGLDWMIKENYRVRNHLEHLMKEAGTYQNWAVIRFVSSLLHKMVDSLAPAVTNLLVRGKIVTMGIFGYEETVIDKPMRPNEIFKILYSENIFGRSIFHAVLLQELLINIAVFMNTYPQLFNGILKIRLGWILEAIKLELEHLKTDTDETVTLNILSPNSIKQLLDYVLSTDSQQSTQQGGDSSEQRSAFQKRQMDGAVSRVPSNFYEHVWSILERTPGGIKLCNILLPQQPTLSDMTDYELNFSLKIEEMLSRVADPAYRCLVVEMFEAINVLLKRNPELRFIQTLDVNYLIDEAVKLFQHQTNSKESYQDFYNLPISLVGGSTGYMIRVIINYLFNATIQKSDTNDLNINTNIDVCKIS</sequence>
<dbReference type="InterPro" id="IPR008928">
    <property type="entry name" value="6-hairpin_glycosidase_sf"/>
</dbReference>
<keyword evidence="6" id="KW-1003">Cell membrane</keyword>
<evidence type="ECO:0000313" key="11">
    <source>
        <dbReference type="Proteomes" id="UP000663844"/>
    </source>
</evidence>
<protein>
    <recommendedName>
        <fullName evidence="6">Phosphorylase b kinase regulatory subunit</fullName>
    </recommendedName>
</protein>
<accession>A0A818UX98</accession>
<dbReference type="GO" id="GO:0005964">
    <property type="term" value="C:phosphorylase kinase complex"/>
    <property type="evidence" value="ECO:0007669"/>
    <property type="project" value="TreeGrafter"/>
</dbReference>
<dbReference type="GO" id="GO:0005886">
    <property type="term" value="C:plasma membrane"/>
    <property type="evidence" value="ECO:0007669"/>
    <property type="project" value="UniProtKB-SubCell"/>
</dbReference>
<dbReference type="AlphaFoldDB" id="A0A818UX98"/>
<dbReference type="Pfam" id="PF00723">
    <property type="entry name" value="Glyco_hydro_15"/>
    <property type="match status" value="1"/>
</dbReference>
<proteinExistence type="inferred from homology"/>
<keyword evidence="5 6" id="KW-0119">Carbohydrate metabolism</keyword>
<evidence type="ECO:0000256" key="7">
    <source>
        <dbReference type="SAM" id="MobiDB-lite"/>
    </source>
</evidence>
<dbReference type="EMBL" id="CAJOAZ010000732">
    <property type="protein sequence ID" value="CAF3704552.1"/>
    <property type="molecule type" value="Genomic_DNA"/>
</dbReference>
<dbReference type="PANTHER" id="PTHR10749">
    <property type="entry name" value="PHOSPHORYLASE B KINASE REGULATORY SUBUNIT"/>
    <property type="match status" value="1"/>
</dbReference>
<evidence type="ECO:0000259" key="9">
    <source>
        <dbReference type="Pfam" id="PF19292"/>
    </source>
</evidence>
<evidence type="ECO:0000256" key="2">
    <source>
        <dbReference type="ARBA" id="ARBA00007128"/>
    </source>
</evidence>
<dbReference type="InterPro" id="IPR011613">
    <property type="entry name" value="GH15-like"/>
</dbReference>
<dbReference type="UniPathway" id="UPA00163"/>
<dbReference type="GO" id="GO:0005516">
    <property type="term" value="F:calmodulin binding"/>
    <property type="evidence" value="ECO:0007669"/>
    <property type="project" value="UniProtKB-KW"/>
</dbReference>
<dbReference type="Proteomes" id="UP000663844">
    <property type="component" value="Unassembled WGS sequence"/>
</dbReference>
<dbReference type="GO" id="GO:0005977">
    <property type="term" value="P:glycogen metabolic process"/>
    <property type="evidence" value="ECO:0007669"/>
    <property type="project" value="UniProtKB-UniPathway"/>
</dbReference>
<evidence type="ECO:0000313" key="10">
    <source>
        <dbReference type="EMBL" id="CAF3704552.1"/>
    </source>
</evidence>
<keyword evidence="6" id="KW-0449">Lipoprotein</keyword>
<dbReference type="SUPFAM" id="SSF48208">
    <property type="entry name" value="Six-hairpin glycosidases"/>
    <property type="match status" value="1"/>
</dbReference>
<feature type="region of interest" description="Disordered" evidence="7">
    <location>
        <begin position="417"/>
        <end position="438"/>
    </location>
</feature>
<dbReference type="InterPro" id="IPR045583">
    <property type="entry name" value="KPBA/B_C"/>
</dbReference>
<keyword evidence="4 6" id="KW-0112">Calmodulin-binding</keyword>
<comment type="caution">
    <text evidence="10">The sequence shown here is derived from an EMBL/GenBank/DDBJ whole genome shotgun (WGS) entry which is preliminary data.</text>
</comment>
<keyword evidence="6" id="KW-0472">Membrane</keyword>
<dbReference type="PANTHER" id="PTHR10749:SF8">
    <property type="entry name" value="PHOSPHORYLASE B KINASE REGULATORY SUBUNIT BETA"/>
    <property type="match status" value="1"/>
</dbReference>
<feature type="compositionally biased region" description="Polar residues" evidence="7">
    <location>
        <begin position="425"/>
        <end position="434"/>
    </location>
</feature>
<name>A0A818UX98_9BILA</name>
<dbReference type="Pfam" id="PF19292">
    <property type="entry name" value="KPBB_C"/>
    <property type="match status" value="1"/>
</dbReference>
<keyword evidence="6" id="KW-0636">Prenylation</keyword>
<evidence type="ECO:0000259" key="8">
    <source>
        <dbReference type="Pfam" id="PF00723"/>
    </source>
</evidence>